<dbReference type="EMBL" id="ML975159">
    <property type="protein sequence ID" value="KAF1812103.1"/>
    <property type="molecule type" value="Genomic_DNA"/>
</dbReference>
<evidence type="ECO:0000256" key="8">
    <source>
        <dbReference type="SAM" id="Phobius"/>
    </source>
</evidence>
<dbReference type="FunFam" id="1.20.58.340:FF:000006">
    <property type="entry name" value="CorA family metal ion transporter"/>
    <property type="match status" value="1"/>
</dbReference>
<comment type="subcellular location">
    <subcellularLocation>
        <location evidence="1">Membrane</location>
        <topology evidence="1">Multi-pass membrane protein</topology>
    </subcellularLocation>
</comment>
<proteinExistence type="inferred from homology"/>
<dbReference type="PANTHER" id="PTHR21535">
    <property type="entry name" value="MAGNESIUM AND COBALT TRANSPORT PROTEIN/MITOCHONDRIAL IMPORT INNER MEMBRANE TRANSLOCASE SUBUNIT TIM8"/>
    <property type="match status" value="1"/>
</dbReference>
<comment type="similarity">
    <text evidence="2">Belongs to the CorA metal ion transporter (MIT) (TC 1.A.35) family.</text>
</comment>
<evidence type="ECO:0000256" key="3">
    <source>
        <dbReference type="ARBA" id="ARBA00022692"/>
    </source>
</evidence>
<sequence>MSDSPRTERFDTTRYSTPVSELDDHRRQPSSLPRIDPPPASGSAPFQTTRRGTLASLRLERPELFADASHLGVAGLNEQAIIDDGQSGHGVLMDWNSPVSPRMTRRGTFRRTPREQGGTASIPSRRSSATTLSESPPNSVNAFADPRRRERTGTITSQIAPDQELEIQRSISGASHRRKATFTDGHSVEEGNGTIPRGNDDEESVRSSIEEDVCYPQEDVGKTFRIDYEELEEYIVEAAQEEEERRAEAARQAAQAEANLLERQTTRGGSTGGEIEEKIVSDSEVDQPTPAQPHAVPATIAPASRFTLFSSESDDTIHASTFGGLLAEGERVIDLFEPPLQTGGVYWLDMLNPPRDAVHAICKAFGVHPLTREDIVTQESREKVELFRAYYFLAFRSFFSLDKESEEYMEPVNIYAVVFREGLLTFSYTANPHASNVRSRISKLRDYLQLGSDWVCYALIDDIVDSFAPVIHEIEVETDRIEDEVLIVREDDGREMLRAIGDCRKKVMSLIRLLGGKADVIKGFAKRCNDQYAVAPRGDVGMYLSDIQDHVVTMMSNLTHFEKILGRSHSNYIAQISLDSLTQGNRVNENLSKVTVLATIIVPLNIVTGLFGMNVRVPGQPEGVGTLGWFFGILGIIMAFVISGLLYARAKRMI</sequence>
<feature type="region of interest" description="Disordered" evidence="7">
    <location>
        <begin position="95"/>
        <end position="210"/>
    </location>
</feature>
<reference evidence="11" key="2">
    <citation type="submission" date="2020-04" db="EMBL/GenBank/DDBJ databases">
        <authorList>
            <consortium name="NCBI Genome Project"/>
        </authorList>
    </citation>
    <scope>NUCLEOTIDE SEQUENCE</scope>
    <source>
        <strain evidence="11">CBS 781.70</strain>
    </source>
</reference>
<keyword evidence="6" id="KW-0175">Coiled coil</keyword>
<dbReference type="PANTHER" id="PTHR21535:SF55">
    <property type="entry name" value="MAGNESIUM TRANSPORTER ALR1-RELATED"/>
    <property type="match status" value="1"/>
</dbReference>
<protein>
    <submittedName>
        <fullName evidence="9 11">Cora-domain-containing protein</fullName>
    </submittedName>
</protein>
<reference evidence="9 11" key="1">
    <citation type="submission" date="2020-01" db="EMBL/GenBank/DDBJ databases">
        <authorList>
            <consortium name="DOE Joint Genome Institute"/>
            <person name="Haridas S."/>
            <person name="Albert R."/>
            <person name="Binder M."/>
            <person name="Bloem J."/>
            <person name="Labutti K."/>
            <person name="Salamov A."/>
            <person name="Andreopoulos B."/>
            <person name="Baker S.E."/>
            <person name="Barry K."/>
            <person name="Bills G."/>
            <person name="Bluhm B.H."/>
            <person name="Cannon C."/>
            <person name="Castanera R."/>
            <person name="Culley D.E."/>
            <person name="Daum C."/>
            <person name="Ezra D."/>
            <person name="Gonzalez J.B."/>
            <person name="Henrissat B."/>
            <person name="Kuo A."/>
            <person name="Liang C."/>
            <person name="Lipzen A."/>
            <person name="Lutzoni F."/>
            <person name="Magnuson J."/>
            <person name="Mondo S."/>
            <person name="Nolan M."/>
            <person name="Ohm R."/>
            <person name="Pangilinan J."/>
            <person name="Park H.-J."/>
            <person name="Ramirez L."/>
            <person name="Alfaro M."/>
            <person name="Sun H."/>
            <person name="Tritt A."/>
            <person name="Yoshinaga Y."/>
            <person name="Zwiers L.-H."/>
            <person name="Turgeon B.G."/>
            <person name="Goodwin S.B."/>
            <person name="Spatafora J.W."/>
            <person name="Crous P.W."/>
            <person name="Grigoriev I.V."/>
        </authorList>
    </citation>
    <scope>NUCLEOTIDE SEQUENCE</scope>
    <source>
        <strain evidence="9 11">CBS 781.70</strain>
    </source>
</reference>
<accession>A0A6G1G233</accession>
<dbReference type="InterPro" id="IPR045861">
    <property type="entry name" value="CorA_cytoplasmic_dom"/>
</dbReference>
<feature type="compositionally biased region" description="Polar residues" evidence="7">
    <location>
        <begin position="118"/>
        <end position="141"/>
    </location>
</feature>
<evidence type="ECO:0000256" key="1">
    <source>
        <dbReference type="ARBA" id="ARBA00004141"/>
    </source>
</evidence>
<evidence type="ECO:0000256" key="4">
    <source>
        <dbReference type="ARBA" id="ARBA00022989"/>
    </source>
</evidence>
<dbReference type="GO" id="GO:0010961">
    <property type="term" value="P:intracellular magnesium ion homeostasis"/>
    <property type="evidence" value="ECO:0007669"/>
    <property type="project" value="TreeGrafter"/>
</dbReference>
<dbReference type="Gene3D" id="1.20.58.340">
    <property type="entry name" value="Magnesium transport protein CorA, transmembrane region"/>
    <property type="match status" value="2"/>
</dbReference>
<dbReference type="CDD" id="cd12829">
    <property type="entry name" value="Alr1p-like"/>
    <property type="match status" value="1"/>
</dbReference>
<keyword evidence="10" id="KW-1185">Reference proteome</keyword>
<keyword evidence="5 8" id="KW-0472">Membrane</keyword>
<dbReference type="OrthoDB" id="29879at2759"/>
<dbReference type="GO" id="GO:0015095">
    <property type="term" value="F:magnesium ion transmembrane transporter activity"/>
    <property type="evidence" value="ECO:0007669"/>
    <property type="project" value="InterPro"/>
</dbReference>
<evidence type="ECO:0000256" key="5">
    <source>
        <dbReference type="ARBA" id="ARBA00023136"/>
    </source>
</evidence>
<reference evidence="11" key="3">
    <citation type="submission" date="2025-04" db="UniProtKB">
        <authorList>
            <consortium name="RefSeq"/>
        </authorList>
    </citation>
    <scope>IDENTIFICATION</scope>
    <source>
        <strain evidence="11">CBS 781.70</strain>
    </source>
</reference>
<dbReference type="InterPro" id="IPR044089">
    <property type="entry name" value="Alr1-like"/>
</dbReference>
<keyword evidence="3 8" id="KW-0812">Transmembrane</keyword>
<dbReference type="Gene3D" id="3.30.460.20">
    <property type="entry name" value="CorA soluble domain-like"/>
    <property type="match status" value="1"/>
</dbReference>
<name>A0A6G1G233_9PEZI</name>
<feature type="compositionally biased region" description="Basic and acidic residues" evidence="7">
    <location>
        <begin position="1"/>
        <end position="12"/>
    </location>
</feature>
<dbReference type="AlphaFoldDB" id="A0A6G1G233"/>
<dbReference type="InterPro" id="IPR045863">
    <property type="entry name" value="CorA_TM1_TM2"/>
</dbReference>
<evidence type="ECO:0000313" key="11">
    <source>
        <dbReference type="RefSeq" id="XP_033533734.1"/>
    </source>
</evidence>
<dbReference type="SUPFAM" id="SSF144083">
    <property type="entry name" value="Magnesium transport protein CorA, transmembrane region"/>
    <property type="match status" value="1"/>
</dbReference>
<evidence type="ECO:0000313" key="9">
    <source>
        <dbReference type="EMBL" id="KAF1812103.1"/>
    </source>
</evidence>
<gene>
    <name evidence="9 11" type="ORF">P152DRAFT_46286</name>
</gene>
<evidence type="ECO:0000313" key="10">
    <source>
        <dbReference type="Proteomes" id="UP000504638"/>
    </source>
</evidence>
<evidence type="ECO:0000256" key="6">
    <source>
        <dbReference type="SAM" id="Coils"/>
    </source>
</evidence>
<keyword evidence="4 8" id="KW-1133">Transmembrane helix</keyword>
<feature type="region of interest" description="Disordered" evidence="7">
    <location>
        <begin position="1"/>
        <end position="49"/>
    </location>
</feature>
<dbReference type="GeneID" id="54420998"/>
<feature type="transmembrane region" description="Helical" evidence="8">
    <location>
        <begin position="627"/>
        <end position="648"/>
    </location>
</feature>
<feature type="coiled-coil region" evidence="6">
    <location>
        <begin position="228"/>
        <end position="264"/>
    </location>
</feature>
<dbReference type="RefSeq" id="XP_033533734.1">
    <property type="nucleotide sequence ID" value="XM_033680428.1"/>
</dbReference>
<dbReference type="SUPFAM" id="SSF143865">
    <property type="entry name" value="CorA soluble domain-like"/>
    <property type="match status" value="1"/>
</dbReference>
<evidence type="ECO:0000256" key="7">
    <source>
        <dbReference type="SAM" id="MobiDB-lite"/>
    </source>
</evidence>
<dbReference type="Proteomes" id="UP000504638">
    <property type="component" value="Unplaced"/>
</dbReference>
<evidence type="ECO:0000256" key="2">
    <source>
        <dbReference type="ARBA" id="ARBA00009765"/>
    </source>
</evidence>
<organism evidence="9">
    <name type="scientific">Eremomyces bilateralis CBS 781.70</name>
    <dbReference type="NCBI Taxonomy" id="1392243"/>
    <lineage>
        <taxon>Eukaryota</taxon>
        <taxon>Fungi</taxon>
        <taxon>Dikarya</taxon>
        <taxon>Ascomycota</taxon>
        <taxon>Pezizomycotina</taxon>
        <taxon>Dothideomycetes</taxon>
        <taxon>Dothideomycetes incertae sedis</taxon>
        <taxon>Eremomycetales</taxon>
        <taxon>Eremomycetaceae</taxon>
        <taxon>Eremomyces</taxon>
    </lineage>
</organism>
<dbReference type="GO" id="GO:0005886">
    <property type="term" value="C:plasma membrane"/>
    <property type="evidence" value="ECO:0007669"/>
    <property type="project" value="TreeGrafter"/>
</dbReference>
<dbReference type="InterPro" id="IPR002523">
    <property type="entry name" value="MgTranspt_CorA/ZnTranspt_ZntB"/>
</dbReference>
<dbReference type="Pfam" id="PF01544">
    <property type="entry name" value="CorA"/>
    <property type="match status" value="1"/>
</dbReference>